<comment type="caution">
    <text evidence="2">The sequence shown here is derived from an EMBL/GenBank/DDBJ whole genome shotgun (WGS) entry which is preliminary data.</text>
</comment>
<reference evidence="2" key="1">
    <citation type="submission" date="2019-03" db="EMBL/GenBank/DDBJ databases">
        <title>Single cell metagenomics reveals metabolic interactions within the superorganism composed of flagellate Streblomastix strix and complex community of Bacteroidetes bacteria on its surface.</title>
        <authorList>
            <person name="Treitli S.C."/>
            <person name="Kolisko M."/>
            <person name="Husnik F."/>
            <person name="Keeling P."/>
            <person name="Hampl V."/>
        </authorList>
    </citation>
    <scope>NUCLEOTIDE SEQUENCE</scope>
    <source>
        <strain evidence="2">STM</strain>
    </source>
</reference>
<dbReference type="AlphaFoldDB" id="A0A5J4QFR3"/>
<accession>A0A5J4QFR3</accession>
<dbReference type="GO" id="GO:0016787">
    <property type="term" value="F:hydrolase activity"/>
    <property type="evidence" value="ECO:0007669"/>
    <property type="project" value="InterPro"/>
</dbReference>
<protein>
    <recommendedName>
        <fullName evidence="1">3-keto-alpha-glucoside-1,2-lyase/3-keto-2-hydroxy-glucal hydratase domain-containing protein</fullName>
    </recommendedName>
</protein>
<feature type="domain" description="3-keto-alpha-glucoside-1,2-lyase/3-keto-2-hydroxy-glucal hydratase" evidence="1">
    <location>
        <begin position="48"/>
        <end position="242"/>
    </location>
</feature>
<organism evidence="2">
    <name type="scientific">termite gut metagenome</name>
    <dbReference type="NCBI Taxonomy" id="433724"/>
    <lineage>
        <taxon>unclassified sequences</taxon>
        <taxon>metagenomes</taxon>
        <taxon>organismal metagenomes</taxon>
    </lineage>
</organism>
<evidence type="ECO:0000313" key="2">
    <source>
        <dbReference type="EMBL" id="KAA6320415.1"/>
    </source>
</evidence>
<proteinExistence type="predicted"/>
<evidence type="ECO:0000259" key="1">
    <source>
        <dbReference type="Pfam" id="PF06439"/>
    </source>
</evidence>
<dbReference type="Pfam" id="PF06439">
    <property type="entry name" value="3keto-disac_hyd"/>
    <property type="match status" value="1"/>
</dbReference>
<dbReference type="EMBL" id="SNRY01003596">
    <property type="protein sequence ID" value="KAA6320415.1"/>
    <property type="molecule type" value="Genomic_DNA"/>
</dbReference>
<gene>
    <name evidence="2" type="ORF">EZS27_029813</name>
</gene>
<dbReference type="InterPro" id="IPR010496">
    <property type="entry name" value="AL/BT2_dom"/>
</dbReference>
<name>A0A5J4QFR3_9ZZZZ</name>
<sequence>MKRCISFYALLLVCFCFGGCQQKQIPEILKNHKDLASFTKLANEVKVIPLFNGNDITNWYTYLDSLGVNAPESKSTFAVEDNTLHFGGPFMGYLCTNDSYKNYYLKVEFRWGEKKYPPRENAKRDSGVLYHFPIGVADKLWPNSIECQVQEEDCGDYYCVDGSYADSPNGGTIEWRQKHIVRTANYENPGQEWNVIEIICVDDKSEHYVNGHLVNEAYNLSNTEGKILLQLEGAEIYYKTVDLIPLK</sequence>
<dbReference type="Gene3D" id="2.60.120.560">
    <property type="entry name" value="Exo-inulinase, domain 1"/>
    <property type="match status" value="1"/>
</dbReference>